<dbReference type="EMBL" id="ABIB01000011">
    <property type="protein sequence ID" value="EDP94983.1"/>
    <property type="molecule type" value="Genomic_DNA"/>
</dbReference>
<reference evidence="1 2" key="1">
    <citation type="journal article" date="2011" name="J. Bacteriol.">
        <title>Genome sequence of the algicidal bacterium Kordia algicida OT-1.</title>
        <authorList>
            <person name="Lee H.S."/>
            <person name="Kang S.G."/>
            <person name="Kwon K.K."/>
            <person name="Lee J.H."/>
            <person name="Kim S.J."/>
        </authorList>
    </citation>
    <scope>NUCLEOTIDE SEQUENCE [LARGE SCALE GENOMIC DNA]</scope>
    <source>
        <strain evidence="1 2">OT-1</strain>
    </source>
</reference>
<comment type="caution">
    <text evidence="1">The sequence shown here is derived from an EMBL/GenBank/DDBJ whole genome shotgun (WGS) entry which is preliminary data.</text>
</comment>
<sequence>MKKLIIILLFVIPGFLCSQIKDAIGTVYYQQNNSIYTIFSNQKNTLIGQKGIEYREGKTASNVAKVFGSLYYPEAIPFM</sequence>
<name>A9E673_9FLAO</name>
<keyword evidence="2" id="KW-1185">Reference proteome</keyword>
<evidence type="ECO:0000313" key="1">
    <source>
        <dbReference type="EMBL" id="EDP94983.1"/>
    </source>
</evidence>
<dbReference type="Proteomes" id="UP000002945">
    <property type="component" value="Unassembled WGS sequence"/>
</dbReference>
<dbReference type="HOGENOM" id="CLU_2601418_0_0_10"/>
<evidence type="ECO:0000313" key="2">
    <source>
        <dbReference type="Proteomes" id="UP000002945"/>
    </source>
</evidence>
<proteinExistence type="predicted"/>
<organism evidence="1 2">
    <name type="scientific">Kordia algicida OT-1</name>
    <dbReference type="NCBI Taxonomy" id="391587"/>
    <lineage>
        <taxon>Bacteria</taxon>
        <taxon>Pseudomonadati</taxon>
        <taxon>Bacteroidota</taxon>
        <taxon>Flavobacteriia</taxon>
        <taxon>Flavobacteriales</taxon>
        <taxon>Flavobacteriaceae</taxon>
        <taxon>Kordia</taxon>
    </lineage>
</organism>
<gene>
    <name evidence="1" type="ORF">KAOT1_01569</name>
</gene>
<protein>
    <submittedName>
        <fullName evidence="1">Uncharacterized protein</fullName>
    </submittedName>
</protein>
<dbReference type="AlphaFoldDB" id="A9E673"/>
<dbReference type="RefSeq" id="WP_007092889.1">
    <property type="nucleotide sequence ID" value="NZ_CP142125.1"/>
</dbReference>
<accession>A9E673</accession>
<dbReference type="STRING" id="391587.KAOT1_01569"/>